<keyword evidence="9 16" id="KW-0547">Nucleotide-binding</keyword>
<evidence type="ECO:0000256" key="8">
    <source>
        <dbReference type="ARBA" id="ARBA00022679"/>
    </source>
</evidence>
<evidence type="ECO:0000256" key="15">
    <source>
        <dbReference type="ARBA" id="ARBA00040883"/>
    </source>
</evidence>
<evidence type="ECO:0000256" key="3">
    <source>
        <dbReference type="ARBA" id="ARBA00004496"/>
    </source>
</evidence>
<comment type="function">
    <text evidence="16">Catalyzes the phosphorylation of pantothenate (Pan), the first step in CoA biosynthesis.</text>
</comment>
<evidence type="ECO:0000313" key="18">
    <source>
        <dbReference type="Proteomes" id="UP000279422"/>
    </source>
</evidence>
<evidence type="ECO:0000256" key="1">
    <source>
        <dbReference type="ARBA" id="ARBA00001206"/>
    </source>
</evidence>
<dbReference type="Pfam" id="PF03309">
    <property type="entry name" value="Pan_kinase"/>
    <property type="match status" value="1"/>
</dbReference>
<keyword evidence="16" id="KW-0479">Metal-binding</keyword>
<dbReference type="NCBIfam" id="NF009855">
    <property type="entry name" value="PRK13321.1"/>
    <property type="match status" value="1"/>
</dbReference>
<feature type="binding site" evidence="16">
    <location>
        <begin position="104"/>
        <end position="107"/>
    </location>
    <ligand>
        <name>substrate</name>
    </ligand>
</feature>
<keyword evidence="12 16" id="KW-0630">Potassium</keyword>
<evidence type="ECO:0000256" key="9">
    <source>
        <dbReference type="ARBA" id="ARBA00022741"/>
    </source>
</evidence>
<comment type="cofactor">
    <cofactor evidence="16">
        <name>NH4(+)</name>
        <dbReference type="ChEBI" id="CHEBI:28938"/>
    </cofactor>
    <cofactor evidence="16">
        <name>K(+)</name>
        <dbReference type="ChEBI" id="CHEBI:29103"/>
    </cofactor>
    <text evidence="16">A monovalent cation. Ammonium or potassium.</text>
</comment>
<comment type="subcellular location">
    <subcellularLocation>
        <location evidence="3 16">Cytoplasm</location>
    </subcellularLocation>
</comment>
<feature type="binding site" evidence="16">
    <location>
        <position position="129"/>
    </location>
    <ligand>
        <name>ATP</name>
        <dbReference type="ChEBI" id="CHEBI:30616"/>
    </ligand>
</feature>
<comment type="subunit">
    <text evidence="5 16">Homodimer.</text>
</comment>
<evidence type="ECO:0000256" key="12">
    <source>
        <dbReference type="ARBA" id="ARBA00022958"/>
    </source>
</evidence>
<evidence type="ECO:0000256" key="11">
    <source>
        <dbReference type="ARBA" id="ARBA00022840"/>
    </source>
</evidence>
<dbReference type="UniPathway" id="UPA00241">
    <property type="reaction ID" value="UER00352"/>
</dbReference>
<comment type="cofactor">
    <cofactor evidence="2">
        <name>K(+)</name>
        <dbReference type="ChEBI" id="CHEBI:29103"/>
    </cofactor>
</comment>
<dbReference type="InterPro" id="IPR004619">
    <property type="entry name" value="Type_III_PanK"/>
</dbReference>
<dbReference type="GO" id="GO:0005524">
    <property type="term" value="F:ATP binding"/>
    <property type="evidence" value="ECO:0007669"/>
    <property type="project" value="UniProtKB-UniRule"/>
</dbReference>
<feature type="binding site" evidence="16">
    <location>
        <position position="126"/>
    </location>
    <ligand>
        <name>K(+)</name>
        <dbReference type="ChEBI" id="CHEBI:29103"/>
    </ligand>
</feature>
<dbReference type="CDD" id="cd24015">
    <property type="entry name" value="ASKHA_NBD_PanK-III"/>
    <property type="match status" value="1"/>
</dbReference>
<name>A0A497E4V4_UNCAE</name>
<keyword evidence="10 16" id="KW-0418">Kinase</keyword>
<dbReference type="GO" id="GO:0005737">
    <property type="term" value="C:cytoplasm"/>
    <property type="evidence" value="ECO:0007669"/>
    <property type="project" value="UniProtKB-SubCell"/>
</dbReference>
<dbReference type="PANTHER" id="PTHR34265:SF1">
    <property type="entry name" value="TYPE III PANTOTHENATE KINASE"/>
    <property type="match status" value="1"/>
</dbReference>
<evidence type="ECO:0000256" key="6">
    <source>
        <dbReference type="ARBA" id="ARBA00012102"/>
    </source>
</evidence>
<reference evidence="17 18" key="1">
    <citation type="submission" date="2018-06" db="EMBL/GenBank/DDBJ databases">
        <title>Extensive metabolic versatility and redundancy in microbially diverse, dynamic hydrothermal sediments.</title>
        <authorList>
            <person name="Dombrowski N."/>
            <person name="Teske A."/>
            <person name="Baker B.J."/>
        </authorList>
    </citation>
    <scope>NUCLEOTIDE SEQUENCE [LARGE SCALE GENOMIC DNA]</scope>
    <source>
        <strain evidence="17">B47_G16</strain>
    </source>
</reference>
<evidence type="ECO:0000256" key="13">
    <source>
        <dbReference type="ARBA" id="ARBA00022993"/>
    </source>
</evidence>
<feature type="active site" description="Proton acceptor" evidence="16">
    <location>
        <position position="106"/>
    </location>
</feature>
<dbReference type="HAMAP" id="MF_01274">
    <property type="entry name" value="Pantothen_kinase_3"/>
    <property type="match status" value="1"/>
</dbReference>
<keyword evidence="11 16" id="KW-0067">ATP-binding</keyword>
<organism evidence="17 18">
    <name type="scientific">Aerophobetes bacterium</name>
    <dbReference type="NCBI Taxonomy" id="2030807"/>
    <lineage>
        <taxon>Bacteria</taxon>
        <taxon>Candidatus Aerophobota</taxon>
    </lineage>
</organism>
<dbReference type="PANTHER" id="PTHR34265">
    <property type="entry name" value="TYPE III PANTOTHENATE KINASE"/>
    <property type="match status" value="1"/>
</dbReference>
<dbReference type="Proteomes" id="UP000279422">
    <property type="component" value="Unassembled WGS sequence"/>
</dbReference>
<keyword evidence="7 16" id="KW-0963">Cytoplasm</keyword>
<evidence type="ECO:0000256" key="2">
    <source>
        <dbReference type="ARBA" id="ARBA00001958"/>
    </source>
</evidence>
<comment type="catalytic activity">
    <reaction evidence="1 16">
        <text>(R)-pantothenate + ATP = (R)-4'-phosphopantothenate + ADP + H(+)</text>
        <dbReference type="Rhea" id="RHEA:16373"/>
        <dbReference type="ChEBI" id="CHEBI:10986"/>
        <dbReference type="ChEBI" id="CHEBI:15378"/>
        <dbReference type="ChEBI" id="CHEBI:29032"/>
        <dbReference type="ChEBI" id="CHEBI:30616"/>
        <dbReference type="ChEBI" id="CHEBI:456216"/>
        <dbReference type="EC" id="2.7.1.33"/>
    </reaction>
</comment>
<proteinExistence type="inferred from homology"/>
<dbReference type="EMBL" id="QMPZ01000031">
    <property type="protein sequence ID" value="RLE09749.1"/>
    <property type="molecule type" value="Genomic_DNA"/>
</dbReference>
<evidence type="ECO:0000256" key="16">
    <source>
        <dbReference type="HAMAP-Rule" id="MF_01274"/>
    </source>
</evidence>
<protein>
    <recommendedName>
        <fullName evidence="15 16">Type III pantothenate kinase</fullName>
        <ecNumber evidence="6 16">2.7.1.33</ecNumber>
    </recommendedName>
    <alternativeName>
        <fullName evidence="16">PanK-III</fullName>
    </alternativeName>
    <alternativeName>
        <fullName evidence="16">Pantothenic acid kinase</fullName>
    </alternativeName>
</protein>
<dbReference type="EC" id="2.7.1.33" evidence="6 16"/>
<dbReference type="SUPFAM" id="SSF53067">
    <property type="entry name" value="Actin-like ATPase domain"/>
    <property type="match status" value="2"/>
</dbReference>
<evidence type="ECO:0000256" key="14">
    <source>
        <dbReference type="ARBA" id="ARBA00038036"/>
    </source>
</evidence>
<evidence type="ECO:0000256" key="4">
    <source>
        <dbReference type="ARBA" id="ARBA00005225"/>
    </source>
</evidence>
<sequence length="251" mass="27519">MNLVIDVGNTTVKAGIFEGENLVLKGEFATQSRKEVDEWGILICSWVGKFIRGRIKKVVLASVVPSVSNSLKVGIEKYLRLSPIEVIPEKVEIPLLYDDPKQLGADRIANAIALIKLYKLPAIAVDFGTATTFDVVSQKGEYLGGVIAPGVMTFLESLPRRTERLFSVEFKKPNRVIGTNTTDNLISGIFYSCLGAVKEIIRGIKGELGKEVRVIATGGLVDLIKDECDEIDEVNPILTLQGLNFIGENWI</sequence>
<dbReference type="Gene3D" id="3.30.420.40">
    <property type="match status" value="2"/>
</dbReference>
<feature type="binding site" evidence="16">
    <location>
        <position position="97"/>
    </location>
    <ligand>
        <name>substrate</name>
    </ligand>
</feature>
<dbReference type="GO" id="GO:0046872">
    <property type="term" value="F:metal ion binding"/>
    <property type="evidence" value="ECO:0007669"/>
    <property type="project" value="UniProtKB-KW"/>
</dbReference>
<evidence type="ECO:0000256" key="10">
    <source>
        <dbReference type="ARBA" id="ARBA00022777"/>
    </source>
</evidence>
<dbReference type="NCBIfam" id="TIGR00671">
    <property type="entry name" value="baf"/>
    <property type="match status" value="1"/>
</dbReference>
<keyword evidence="8 16" id="KW-0808">Transferase</keyword>
<dbReference type="GO" id="GO:0004594">
    <property type="term" value="F:pantothenate kinase activity"/>
    <property type="evidence" value="ECO:0007669"/>
    <property type="project" value="UniProtKB-UniRule"/>
</dbReference>
<keyword evidence="13 16" id="KW-0173">Coenzyme A biosynthesis</keyword>
<dbReference type="InterPro" id="IPR043129">
    <property type="entry name" value="ATPase_NBD"/>
</dbReference>
<accession>A0A497E4V4</accession>
<feature type="binding site" evidence="16">
    <location>
        <position position="181"/>
    </location>
    <ligand>
        <name>substrate</name>
    </ligand>
</feature>
<evidence type="ECO:0000256" key="7">
    <source>
        <dbReference type="ARBA" id="ARBA00022490"/>
    </source>
</evidence>
<comment type="caution">
    <text evidence="17">The sequence shown here is derived from an EMBL/GenBank/DDBJ whole genome shotgun (WGS) entry which is preliminary data.</text>
</comment>
<feature type="binding site" evidence="16">
    <location>
        <begin position="6"/>
        <end position="13"/>
    </location>
    <ligand>
        <name>ATP</name>
        <dbReference type="ChEBI" id="CHEBI:30616"/>
    </ligand>
</feature>
<evidence type="ECO:0000313" key="17">
    <source>
        <dbReference type="EMBL" id="RLE09749.1"/>
    </source>
</evidence>
<dbReference type="AlphaFoldDB" id="A0A497E4V4"/>
<comment type="similarity">
    <text evidence="14 16">Belongs to the type III pantothenate kinase family.</text>
</comment>
<evidence type="ECO:0000256" key="5">
    <source>
        <dbReference type="ARBA" id="ARBA00011738"/>
    </source>
</evidence>
<gene>
    <name evidence="16" type="primary">coaX</name>
    <name evidence="17" type="ORF">DRJ00_03435</name>
</gene>
<comment type="pathway">
    <text evidence="4 16">Cofactor biosynthesis; coenzyme A biosynthesis; CoA from (R)-pantothenate: step 1/5.</text>
</comment>
<dbReference type="GO" id="GO:0015937">
    <property type="term" value="P:coenzyme A biosynthetic process"/>
    <property type="evidence" value="ECO:0007669"/>
    <property type="project" value="UniProtKB-UniRule"/>
</dbReference>